<evidence type="ECO:0000256" key="1">
    <source>
        <dbReference type="SAM" id="MobiDB-lite"/>
    </source>
</evidence>
<comment type="caution">
    <text evidence="3">The sequence shown here is derived from an EMBL/GenBank/DDBJ whole genome shotgun (WGS) entry which is preliminary data.</text>
</comment>
<dbReference type="EMBL" id="JAAFGS010000004">
    <property type="protein sequence ID" value="NGZ76603.1"/>
    <property type="molecule type" value="Genomic_DNA"/>
</dbReference>
<reference evidence="3 4" key="1">
    <citation type="submission" date="2020-01" db="EMBL/GenBank/DDBJ databases">
        <title>Polyphasic characterisation and genomic insights into a novel alkali tolerant bacterium VR-M41.</title>
        <authorList>
            <person name="Vemuluri V.R."/>
        </authorList>
    </citation>
    <scope>NUCLEOTIDE SEQUENCE [LARGE SCALE GENOMIC DNA]</scope>
    <source>
        <strain evidence="3 4">VR-M41</strain>
    </source>
</reference>
<feature type="transmembrane region" description="Helical" evidence="2">
    <location>
        <begin position="12"/>
        <end position="32"/>
    </location>
</feature>
<dbReference type="InterPro" id="IPR027981">
    <property type="entry name" value="DUF4446"/>
</dbReference>
<protein>
    <submittedName>
        <fullName evidence="3">DUF4446 family protein</fullName>
    </submittedName>
</protein>
<dbReference type="Pfam" id="PF14584">
    <property type="entry name" value="DUF4446"/>
    <property type="match status" value="1"/>
</dbReference>
<keyword evidence="4" id="KW-1185">Reference proteome</keyword>
<dbReference type="Proteomes" id="UP000800303">
    <property type="component" value="Unassembled WGS sequence"/>
</dbReference>
<feature type="region of interest" description="Disordered" evidence="1">
    <location>
        <begin position="144"/>
        <end position="168"/>
    </location>
</feature>
<feature type="compositionally biased region" description="Basic and acidic residues" evidence="1">
    <location>
        <begin position="153"/>
        <end position="168"/>
    </location>
</feature>
<keyword evidence="2" id="KW-0812">Transmembrane</keyword>
<evidence type="ECO:0000313" key="4">
    <source>
        <dbReference type="Proteomes" id="UP000800303"/>
    </source>
</evidence>
<name>A0ABX0F8G4_9BACL</name>
<accession>A0ABX0F8G4</accession>
<evidence type="ECO:0000313" key="3">
    <source>
        <dbReference type="EMBL" id="NGZ76603.1"/>
    </source>
</evidence>
<evidence type="ECO:0000256" key="2">
    <source>
        <dbReference type="SAM" id="Phobius"/>
    </source>
</evidence>
<gene>
    <name evidence="3" type="ORF">GYN08_14845</name>
</gene>
<sequence length="168" mass="19048">MAELNELISEQLFAVVAVLAVLVFLLLIIVLTQSVKLGRLRKRYERMMAGAGVEDLESLLLNLKMQTDSVEDEQEKQRRTMMMIEQRQRMAKSKLGIKRYNAFSDQGSDLSFSLALLDDMDNGIVMSGLHNRDSSYVYAKPVEQGDSKYALSPEEKEAIEQARREGRG</sequence>
<keyword evidence="2" id="KW-0472">Membrane</keyword>
<organism evidence="3 4">
    <name type="scientific">Saccharibacillus alkalitolerans</name>
    <dbReference type="NCBI Taxonomy" id="2705290"/>
    <lineage>
        <taxon>Bacteria</taxon>
        <taxon>Bacillati</taxon>
        <taxon>Bacillota</taxon>
        <taxon>Bacilli</taxon>
        <taxon>Bacillales</taxon>
        <taxon>Paenibacillaceae</taxon>
        <taxon>Saccharibacillus</taxon>
    </lineage>
</organism>
<proteinExistence type="predicted"/>
<keyword evidence="2" id="KW-1133">Transmembrane helix</keyword>
<dbReference type="RefSeq" id="WP_166275523.1">
    <property type="nucleotide sequence ID" value="NZ_JAAFGS010000004.1"/>
</dbReference>